<evidence type="ECO:0000259" key="1">
    <source>
        <dbReference type="Pfam" id="PF13649"/>
    </source>
</evidence>
<name>A0A1I6N0T8_9BACT</name>
<organism evidence="2 3">
    <name type="scientific">Granulicella pectinivorans</name>
    <dbReference type="NCBI Taxonomy" id="474950"/>
    <lineage>
        <taxon>Bacteria</taxon>
        <taxon>Pseudomonadati</taxon>
        <taxon>Acidobacteriota</taxon>
        <taxon>Terriglobia</taxon>
        <taxon>Terriglobales</taxon>
        <taxon>Acidobacteriaceae</taxon>
        <taxon>Granulicella</taxon>
    </lineage>
</organism>
<dbReference type="STRING" id="474950.SAMN05421771_4181"/>
<dbReference type="Gene3D" id="3.40.50.150">
    <property type="entry name" value="Vaccinia Virus protein VP39"/>
    <property type="match status" value="1"/>
</dbReference>
<dbReference type="Pfam" id="PF13649">
    <property type="entry name" value="Methyltransf_25"/>
    <property type="match status" value="1"/>
</dbReference>
<proteinExistence type="predicted"/>
<keyword evidence="2" id="KW-0830">Ubiquinone</keyword>
<evidence type="ECO:0000313" key="2">
    <source>
        <dbReference type="EMBL" id="SFS21408.1"/>
    </source>
</evidence>
<dbReference type="InterPro" id="IPR041698">
    <property type="entry name" value="Methyltransf_25"/>
</dbReference>
<dbReference type="Proteomes" id="UP000199024">
    <property type="component" value="Unassembled WGS sequence"/>
</dbReference>
<dbReference type="RefSeq" id="WP_089843479.1">
    <property type="nucleotide sequence ID" value="NZ_FOZL01000002.1"/>
</dbReference>
<accession>A0A1I6N0T8</accession>
<dbReference type="GO" id="GO:0032259">
    <property type="term" value="P:methylation"/>
    <property type="evidence" value="ECO:0007669"/>
    <property type="project" value="UniProtKB-KW"/>
</dbReference>
<dbReference type="InterPro" id="IPR029063">
    <property type="entry name" value="SAM-dependent_MTases_sf"/>
</dbReference>
<dbReference type="AlphaFoldDB" id="A0A1I6N0T8"/>
<dbReference type="GO" id="GO:0008168">
    <property type="term" value="F:methyltransferase activity"/>
    <property type="evidence" value="ECO:0007669"/>
    <property type="project" value="UniProtKB-KW"/>
</dbReference>
<reference evidence="2 3" key="1">
    <citation type="submission" date="2016-10" db="EMBL/GenBank/DDBJ databases">
        <authorList>
            <person name="de Groot N.N."/>
        </authorList>
    </citation>
    <scope>NUCLEOTIDE SEQUENCE [LARGE SCALE GENOMIC DNA]</scope>
    <source>
        <strain evidence="2 3">DSM 21001</strain>
    </source>
</reference>
<gene>
    <name evidence="2" type="ORF">SAMN05421771_4181</name>
</gene>
<protein>
    <submittedName>
        <fullName evidence="2">Ubiquinone/menaquinone biosynthesis C-methylase UbiE</fullName>
    </submittedName>
</protein>
<dbReference type="SUPFAM" id="SSF53335">
    <property type="entry name" value="S-adenosyl-L-methionine-dependent methyltransferases"/>
    <property type="match status" value="1"/>
</dbReference>
<feature type="domain" description="Methyltransferase" evidence="1">
    <location>
        <begin position="51"/>
        <end position="143"/>
    </location>
</feature>
<sequence>MAKTPSEAPRPVNFDRIARPYRWLEYGTLGPLLQRTRVYFLPQMLDCRQALVLGDGDGRFVAELLRRNERVRVDAVDTSGAMLALLERRARSERVTTHRLQAMDYVPEAGTDLVATHFFLDCLTQAEVDALALRVAGGLVPGGLWVVSDFRIPAGVMRWPARFYVGMLYRVFGFLTGLHVRRLPDHVAALTAAGLTRIGLRRRLFGVLTSELWRADGNGVLQ</sequence>
<keyword evidence="3" id="KW-1185">Reference proteome</keyword>
<keyword evidence="2" id="KW-0808">Transferase</keyword>
<keyword evidence="2" id="KW-0489">Methyltransferase</keyword>
<dbReference type="EMBL" id="FOZL01000002">
    <property type="protein sequence ID" value="SFS21408.1"/>
    <property type="molecule type" value="Genomic_DNA"/>
</dbReference>
<evidence type="ECO:0000313" key="3">
    <source>
        <dbReference type="Proteomes" id="UP000199024"/>
    </source>
</evidence>
<dbReference type="OrthoDB" id="117239at2"/>